<dbReference type="OrthoDB" id="115162at2"/>
<accession>A0A4Q7ZEG9</accession>
<dbReference type="RefSeq" id="WP_130508196.1">
    <property type="nucleotide sequence ID" value="NZ_SHKY01000001.1"/>
</dbReference>
<dbReference type="PANTHER" id="PTHR43048:SF3">
    <property type="entry name" value="METHYLMALONYL-COA EPIMERASE, MITOCHONDRIAL"/>
    <property type="match status" value="1"/>
</dbReference>
<keyword evidence="4" id="KW-1185">Reference proteome</keyword>
<dbReference type="InterPro" id="IPR051785">
    <property type="entry name" value="MMCE/EMCE_epimerase"/>
</dbReference>
<evidence type="ECO:0000313" key="4">
    <source>
        <dbReference type="Proteomes" id="UP000292564"/>
    </source>
</evidence>
<sequence length="141" mass="15989">MSDGPRFRVHHVSISVADMAEACAFYRRFGFRETFEYKHPDGSVSITHLKLGETLLEIFCYRNHHPPPRSAAELVTDLPRVGIKHFALQVESIEDARHFVADSGLAPVPPEITEGRTGIRYFFIKDPSGNLLEIVEDRRPS</sequence>
<protein>
    <submittedName>
        <fullName evidence="3">Glyoxylase I family protein</fullName>
    </submittedName>
</protein>
<evidence type="ECO:0000259" key="2">
    <source>
        <dbReference type="PROSITE" id="PS51819"/>
    </source>
</evidence>
<dbReference type="Gene3D" id="3.10.180.10">
    <property type="entry name" value="2,3-Dihydroxybiphenyl 1,2-Dioxygenase, domain 1"/>
    <property type="match status" value="1"/>
</dbReference>
<organism evidence="3 4">
    <name type="scientific">Krasilnikovia cinnamomea</name>
    <dbReference type="NCBI Taxonomy" id="349313"/>
    <lineage>
        <taxon>Bacteria</taxon>
        <taxon>Bacillati</taxon>
        <taxon>Actinomycetota</taxon>
        <taxon>Actinomycetes</taxon>
        <taxon>Micromonosporales</taxon>
        <taxon>Micromonosporaceae</taxon>
        <taxon>Krasilnikovia</taxon>
    </lineage>
</organism>
<dbReference type="GO" id="GO:0004493">
    <property type="term" value="F:methylmalonyl-CoA epimerase activity"/>
    <property type="evidence" value="ECO:0007669"/>
    <property type="project" value="TreeGrafter"/>
</dbReference>
<name>A0A4Q7ZEG9_9ACTN</name>
<dbReference type="PANTHER" id="PTHR43048">
    <property type="entry name" value="METHYLMALONYL-COA EPIMERASE"/>
    <property type="match status" value="1"/>
</dbReference>
<gene>
    <name evidence="3" type="ORF">EV385_0793</name>
</gene>
<dbReference type="GO" id="GO:0046491">
    <property type="term" value="P:L-methylmalonyl-CoA metabolic process"/>
    <property type="evidence" value="ECO:0007669"/>
    <property type="project" value="TreeGrafter"/>
</dbReference>
<dbReference type="InterPro" id="IPR004360">
    <property type="entry name" value="Glyas_Fos-R_dOase_dom"/>
</dbReference>
<dbReference type="AlphaFoldDB" id="A0A4Q7ZEG9"/>
<keyword evidence="1" id="KW-0479">Metal-binding</keyword>
<dbReference type="EMBL" id="SHKY01000001">
    <property type="protein sequence ID" value="RZU49058.1"/>
    <property type="molecule type" value="Genomic_DNA"/>
</dbReference>
<dbReference type="GO" id="GO:0046872">
    <property type="term" value="F:metal ion binding"/>
    <property type="evidence" value="ECO:0007669"/>
    <property type="project" value="UniProtKB-KW"/>
</dbReference>
<evidence type="ECO:0000313" key="3">
    <source>
        <dbReference type="EMBL" id="RZU49058.1"/>
    </source>
</evidence>
<reference evidence="3 4" key="1">
    <citation type="submission" date="2019-02" db="EMBL/GenBank/DDBJ databases">
        <title>Sequencing the genomes of 1000 actinobacteria strains.</title>
        <authorList>
            <person name="Klenk H.-P."/>
        </authorList>
    </citation>
    <scope>NUCLEOTIDE SEQUENCE [LARGE SCALE GENOMIC DNA]</scope>
    <source>
        <strain evidence="3 4">DSM 45162</strain>
    </source>
</reference>
<dbReference type="Pfam" id="PF00903">
    <property type="entry name" value="Glyoxalase"/>
    <property type="match status" value="1"/>
</dbReference>
<proteinExistence type="predicted"/>
<dbReference type="Proteomes" id="UP000292564">
    <property type="component" value="Unassembled WGS sequence"/>
</dbReference>
<dbReference type="SUPFAM" id="SSF54593">
    <property type="entry name" value="Glyoxalase/Bleomycin resistance protein/Dihydroxybiphenyl dioxygenase"/>
    <property type="match status" value="1"/>
</dbReference>
<dbReference type="PROSITE" id="PS51819">
    <property type="entry name" value="VOC"/>
    <property type="match status" value="1"/>
</dbReference>
<evidence type="ECO:0000256" key="1">
    <source>
        <dbReference type="ARBA" id="ARBA00022723"/>
    </source>
</evidence>
<comment type="caution">
    <text evidence="3">The sequence shown here is derived from an EMBL/GenBank/DDBJ whole genome shotgun (WGS) entry which is preliminary data.</text>
</comment>
<dbReference type="InterPro" id="IPR029068">
    <property type="entry name" value="Glyas_Bleomycin-R_OHBP_Dase"/>
</dbReference>
<dbReference type="InterPro" id="IPR037523">
    <property type="entry name" value="VOC_core"/>
</dbReference>
<feature type="domain" description="VOC" evidence="2">
    <location>
        <begin position="8"/>
        <end position="137"/>
    </location>
</feature>